<dbReference type="EMBL" id="RSCJ01000019">
    <property type="protein sequence ID" value="RUR76712.1"/>
    <property type="molecule type" value="Genomic_DNA"/>
</dbReference>
<proteinExistence type="predicted"/>
<evidence type="ECO:0000256" key="3">
    <source>
        <dbReference type="ARBA" id="ARBA00023098"/>
    </source>
</evidence>
<reference evidence="4 5" key="1">
    <citation type="journal article" date="2019" name="Genome Biol. Evol.">
        <title>Day and night: Metabolic profiles and evolutionary relationships of six axenic non-marine cyanobacteria.</title>
        <authorList>
            <person name="Will S.E."/>
            <person name="Henke P."/>
            <person name="Boedeker C."/>
            <person name="Huang S."/>
            <person name="Brinkmann H."/>
            <person name="Rohde M."/>
            <person name="Jarek M."/>
            <person name="Friedl T."/>
            <person name="Seufert S."/>
            <person name="Schumacher M."/>
            <person name="Overmann J."/>
            <person name="Neumann-Schaal M."/>
            <person name="Petersen J."/>
        </authorList>
    </citation>
    <scope>NUCLEOTIDE SEQUENCE [LARGE SCALE GENOMIC DNA]</scope>
    <source>
        <strain evidence="4 5">PCC 6912</strain>
    </source>
</reference>
<dbReference type="AlphaFoldDB" id="A0A3S0XNC4"/>
<keyword evidence="2" id="KW-0442">Lipid degradation</keyword>
<dbReference type="InterPro" id="IPR029058">
    <property type="entry name" value="AB_hydrolase_fold"/>
</dbReference>
<dbReference type="SUPFAM" id="SSF53474">
    <property type="entry name" value="alpha/beta-Hydrolases"/>
    <property type="match status" value="1"/>
</dbReference>
<evidence type="ECO:0000313" key="5">
    <source>
        <dbReference type="Proteomes" id="UP000268857"/>
    </source>
</evidence>
<evidence type="ECO:0000256" key="2">
    <source>
        <dbReference type="ARBA" id="ARBA00022963"/>
    </source>
</evidence>
<dbReference type="RefSeq" id="WP_016876392.1">
    <property type="nucleotide sequence ID" value="NZ_AJLN01000075.1"/>
</dbReference>
<sequence length="473" mass="52378">MKTFCGVAIILGAIAIVGANPLLAKVETLSKQRSQVPTKSTVQAPGFRLPAPSGSYAVGTTAYYLVDSSRKETYSAEIYNLQTQKLATTPRATDSRELMVFIWYPAKSQPKAKTIPYIYNLQTQKLATTPRATDSRELMVFIWYPAKSQPKAKTIPYIDEGFALATAESMGANFGVSPEQFVKLVTQTIQTNAIPKAELANKLKRYPVVIFSPGFGATPKLYTIQLEQLASYGYVVVAVNPTYEVPVLFPDGQVITQSSVFDFSSANKQTEQRTFNQAVAIRAKDIVFVLNELNRLNIKDPQRLFTERLDLSRVGIFGHSLGGDTAIEAMWRDRRLKAGINIDGGSYGKLLSSGNKDSLNRPFLGISHDGADDALRLFYQRQKNNAYRLTVKGSKHTTFTDFGLILPAFLAHSTTQAQSQIQQAIGSIDPQRAAKIASAYTLAFFDQYLKNKSKPLLRRASPEYPEVLIESRK</sequence>
<dbReference type="OrthoDB" id="9814760at2"/>
<dbReference type="Gene3D" id="3.40.50.1820">
    <property type="entry name" value="alpha/beta hydrolase"/>
    <property type="match status" value="1"/>
</dbReference>
<gene>
    <name evidence="4" type="ORF">PCC6912_41160</name>
</gene>
<dbReference type="Proteomes" id="UP000268857">
    <property type="component" value="Unassembled WGS sequence"/>
</dbReference>
<keyword evidence="1" id="KW-0378">Hydrolase</keyword>
<dbReference type="GO" id="GO:0016042">
    <property type="term" value="P:lipid catabolic process"/>
    <property type="evidence" value="ECO:0007669"/>
    <property type="project" value="UniProtKB-KW"/>
</dbReference>
<evidence type="ECO:0008006" key="6">
    <source>
        <dbReference type="Google" id="ProtNLM"/>
    </source>
</evidence>
<keyword evidence="3" id="KW-0443">Lipid metabolism</keyword>
<evidence type="ECO:0000256" key="1">
    <source>
        <dbReference type="ARBA" id="ARBA00022801"/>
    </source>
</evidence>
<dbReference type="GO" id="GO:0003847">
    <property type="term" value="F:1-alkyl-2-acetylglycerophosphocholine esterase activity"/>
    <property type="evidence" value="ECO:0007669"/>
    <property type="project" value="TreeGrafter"/>
</dbReference>
<dbReference type="Pfam" id="PF03403">
    <property type="entry name" value="PAF-AH_p_II"/>
    <property type="match status" value="1"/>
</dbReference>
<dbReference type="STRING" id="211165.GCA_000317285_02660"/>
<dbReference type="PANTHER" id="PTHR10272:SF0">
    <property type="entry name" value="PLATELET-ACTIVATING FACTOR ACETYLHYDROLASE"/>
    <property type="match status" value="1"/>
</dbReference>
<accession>A0A3S0XNC4</accession>
<evidence type="ECO:0000313" key="4">
    <source>
        <dbReference type="EMBL" id="RUR76712.1"/>
    </source>
</evidence>
<comment type="caution">
    <text evidence="4">The sequence shown here is derived from an EMBL/GenBank/DDBJ whole genome shotgun (WGS) entry which is preliminary data.</text>
</comment>
<organism evidence="4 5">
    <name type="scientific">Chlorogloeopsis fritschii PCC 6912</name>
    <dbReference type="NCBI Taxonomy" id="211165"/>
    <lineage>
        <taxon>Bacteria</taxon>
        <taxon>Bacillati</taxon>
        <taxon>Cyanobacteriota</taxon>
        <taxon>Cyanophyceae</taxon>
        <taxon>Nostocales</taxon>
        <taxon>Chlorogloeopsidaceae</taxon>
        <taxon>Chlorogloeopsis</taxon>
    </lineage>
</organism>
<name>A0A3S0XNC4_CHLFR</name>
<keyword evidence="5" id="KW-1185">Reference proteome</keyword>
<dbReference type="PANTHER" id="PTHR10272">
    <property type="entry name" value="PLATELET-ACTIVATING FACTOR ACETYLHYDROLASE"/>
    <property type="match status" value="1"/>
</dbReference>
<protein>
    <recommendedName>
        <fullName evidence="6">Lipase</fullName>
    </recommendedName>
</protein>